<protein>
    <submittedName>
        <fullName evidence="3">Asparaginase</fullName>
    </submittedName>
</protein>
<dbReference type="PROSITE" id="PS51732">
    <property type="entry name" value="ASN_GLN_ASE_3"/>
    <property type="match status" value="1"/>
</dbReference>
<dbReference type="EMBL" id="CP040710">
    <property type="protein sequence ID" value="QCX02353.1"/>
    <property type="molecule type" value="Genomic_DNA"/>
</dbReference>
<dbReference type="PIRSF" id="PIRSF500176">
    <property type="entry name" value="L_ASNase"/>
    <property type="match status" value="1"/>
</dbReference>
<evidence type="ECO:0000313" key="3">
    <source>
        <dbReference type="EMBL" id="QCX02353.1"/>
    </source>
</evidence>
<dbReference type="GO" id="GO:0004067">
    <property type="term" value="F:asparaginase activity"/>
    <property type="evidence" value="ECO:0007669"/>
    <property type="project" value="UniProtKB-UniRule"/>
</dbReference>
<dbReference type="PRINTS" id="PR00139">
    <property type="entry name" value="ASNGLNASE"/>
</dbReference>
<sequence>MIWIITTGGTIEGLEYNNESEKNEATVSIESLLQEINVSFEYCIDCAFSKDSRFITPDDRALLNEKINAISSNHVLITHGTITMVETATYLGKLDINKTIVLVGSFVPGTEKNSDASFNLGYAICALQTLEKGVYIAMNGNVFSWDKVRKNVAKNRFECSS</sequence>
<organism evidence="3 4">
    <name type="scientific">Aggregatimonas sangjinii</name>
    <dbReference type="NCBI Taxonomy" id="2583587"/>
    <lineage>
        <taxon>Bacteria</taxon>
        <taxon>Pseudomonadati</taxon>
        <taxon>Bacteroidota</taxon>
        <taxon>Flavobacteriia</taxon>
        <taxon>Flavobacteriales</taxon>
        <taxon>Flavobacteriaceae</taxon>
        <taxon>Aggregatimonas</taxon>
    </lineage>
</organism>
<gene>
    <name evidence="3" type="ORF">FGM00_10840</name>
</gene>
<dbReference type="OrthoDB" id="9788068at2"/>
<evidence type="ECO:0000259" key="2">
    <source>
        <dbReference type="Pfam" id="PF00710"/>
    </source>
</evidence>
<proteinExistence type="predicted"/>
<dbReference type="InterPro" id="IPR006034">
    <property type="entry name" value="Asparaginase/glutaminase-like"/>
</dbReference>
<evidence type="ECO:0000313" key="4">
    <source>
        <dbReference type="Proteomes" id="UP000310017"/>
    </source>
</evidence>
<dbReference type="Proteomes" id="UP000310017">
    <property type="component" value="Chromosome"/>
</dbReference>
<dbReference type="InterPro" id="IPR037152">
    <property type="entry name" value="L-asparaginase_N_sf"/>
</dbReference>
<evidence type="ECO:0000256" key="1">
    <source>
        <dbReference type="PIRSR" id="PIRSR001220-1"/>
    </source>
</evidence>
<dbReference type="InterPro" id="IPR036152">
    <property type="entry name" value="Asp/glu_Ase-like_sf"/>
</dbReference>
<dbReference type="AlphaFoldDB" id="A0A5B7SZ54"/>
<feature type="domain" description="L-asparaginase N-terminal" evidence="2">
    <location>
        <begin position="2"/>
        <end position="155"/>
    </location>
</feature>
<dbReference type="InterPro" id="IPR027474">
    <property type="entry name" value="L-asparaginase_N"/>
</dbReference>
<dbReference type="SUPFAM" id="SSF53774">
    <property type="entry name" value="Glutaminase/Asparaginase"/>
    <property type="match status" value="1"/>
</dbReference>
<dbReference type="Gene3D" id="3.40.50.1170">
    <property type="entry name" value="L-asparaginase, N-terminal domain"/>
    <property type="match status" value="1"/>
</dbReference>
<feature type="active site" description="O-isoaspartyl threonine intermediate" evidence="1">
    <location>
        <position position="10"/>
    </location>
</feature>
<dbReference type="KEGG" id="asag:FGM00_10840"/>
<accession>A0A5B7SZ54</accession>
<reference evidence="3 4" key="1">
    <citation type="submission" date="2019-05" db="EMBL/GenBank/DDBJ databases">
        <title>Genome sequencing of F202Z8.</title>
        <authorList>
            <person name="Kwon Y.M."/>
        </authorList>
    </citation>
    <scope>NUCLEOTIDE SEQUENCE [LARGE SCALE GENOMIC DNA]</scope>
    <source>
        <strain evidence="3 4">F202Z8</strain>
    </source>
</reference>
<dbReference type="PIRSF" id="PIRSF001220">
    <property type="entry name" value="L-ASNase_gatD"/>
    <property type="match status" value="1"/>
</dbReference>
<keyword evidence="4" id="KW-1185">Reference proteome</keyword>
<name>A0A5B7SZ54_9FLAO</name>
<dbReference type="Pfam" id="PF00710">
    <property type="entry name" value="Asparaginase"/>
    <property type="match status" value="1"/>
</dbReference>